<gene>
    <name evidence="2" type="ORF">HERI1096_LOCUS11570</name>
</gene>
<keyword evidence="1" id="KW-1133">Transmembrane helix</keyword>
<feature type="transmembrane region" description="Helical" evidence="1">
    <location>
        <begin position="64"/>
        <end position="83"/>
    </location>
</feature>
<reference evidence="2" key="1">
    <citation type="submission" date="2021-01" db="EMBL/GenBank/DDBJ databases">
        <authorList>
            <person name="Corre E."/>
            <person name="Pelletier E."/>
            <person name="Niang G."/>
            <person name="Scheremetjew M."/>
            <person name="Finn R."/>
            <person name="Kale V."/>
            <person name="Holt S."/>
            <person name="Cochrane G."/>
            <person name="Meng A."/>
            <person name="Brown T."/>
            <person name="Cohen L."/>
        </authorList>
    </citation>
    <scope>NUCLEOTIDE SEQUENCE</scope>
    <source>
        <strain evidence="2">CCMP281</strain>
    </source>
</reference>
<accession>A0A7S3APA5</accession>
<keyword evidence="1" id="KW-0812">Transmembrane</keyword>
<evidence type="ECO:0000313" key="2">
    <source>
        <dbReference type="EMBL" id="CAE0110910.1"/>
    </source>
</evidence>
<dbReference type="AlphaFoldDB" id="A0A7S3APA5"/>
<name>A0A7S3APA5_9EUKA</name>
<sequence length="201" mass="21795">MVVVSLVDVVVWLLAARLLYSVVHSIYRPLRASFTRALTVDKEKANTPPWWHGCGVMWHAAAKFFFRLVSSLAVVSILALWLINGGPPEPPPPPFPPMAPPAPPMPPSPPCYPPLPPRPPLPPPIPPAPPAPPFAPPSAPVFHILGPELSDRITALTDGLMDDTMQSILSEGLSWLLLVLLGLVFKWLNPFKCADAKAMPP</sequence>
<evidence type="ECO:0000256" key="1">
    <source>
        <dbReference type="SAM" id="Phobius"/>
    </source>
</evidence>
<proteinExistence type="predicted"/>
<protein>
    <submittedName>
        <fullName evidence="2">Uncharacterized protein</fullName>
    </submittedName>
</protein>
<feature type="transmembrane region" description="Helical" evidence="1">
    <location>
        <begin position="6"/>
        <end position="27"/>
    </location>
</feature>
<feature type="transmembrane region" description="Helical" evidence="1">
    <location>
        <begin position="172"/>
        <end position="189"/>
    </location>
</feature>
<dbReference type="EMBL" id="HBHX01020733">
    <property type="protein sequence ID" value="CAE0110910.1"/>
    <property type="molecule type" value="Transcribed_RNA"/>
</dbReference>
<keyword evidence="1" id="KW-0472">Membrane</keyword>
<organism evidence="2">
    <name type="scientific">Haptolina ericina</name>
    <dbReference type="NCBI Taxonomy" id="156174"/>
    <lineage>
        <taxon>Eukaryota</taxon>
        <taxon>Haptista</taxon>
        <taxon>Haptophyta</taxon>
        <taxon>Prymnesiophyceae</taxon>
        <taxon>Prymnesiales</taxon>
        <taxon>Prymnesiaceae</taxon>
        <taxon>Haptolina</taxon>
    </lineage>
</organism>